<accession>A0A2W7Q3U8</accession>
<sequence>MKHRILSDLWRAEDGSATVEFVIIFPLIFAMFLTSTDFSVMMLRQIYLDRALDIAVRDVRLGNVPANGFDGFREAICSNTILTPTCAQTITVEMRPITPAEFATLDPNVQCVNRQEEFHPVLDFNPGGGGQELMLIRTCTVSNPFIVLNGWIFGAPRGPDDDFMSVSVAVFVNEPV</sequence>
<keyword evidence="1" id="KW-0472">Membrane</keyword>
<keyword evidence="1" id="KW-1133">Transmembrane helix</keyword>
<evidence type="ECO:0000256" key="1">
    <source>
        <dbReference type="SAM" id="Phobius"/>
    </source>
</evidence>
<comment type="caution">
    <text evidence="3">The sequence shown here is derived from an EMBL/GenBank/DDBJ whole genome shotgun (WGS) entry which is preliminary data.</text>
</comment>
<name>A0A2W7Q3U8_9RHOB</name>
<dbReference type="RefSeq" id="WP_071468786.1">
    <property type="nucleotide sequence ID" value="NZ_MEHT01000008.1"/>
</dbReference>
<feature type="domain" description="TadE-like" evidence="2">
    <location>
        <begin position="15"/>
        <end position="57"/>
    </location>
</feature>
<evidence type="ECO:0000313" key="4">
    <source>
        <dbReference type="Proteomes" id="UP000249364"/>
    </source>
</evidence>
<dbReference type="EMBL" id="QKZQ01000012">
    <property type="protein sequence ID" value="PZX40730.1"/>
    <property type="molecule type" value="Genomic_DNA"/>
</dbReference>
<gene>
    <name evidence="3" type="ORF">LY56_02613</name>
</gene>
<evidence type="ECO:0000313" key="3">
    <source>
        <dbReference type="EMBL" id="PZX40730.1"/>
    </source>
</evidence>
<keyword evidence="4" id="KW-1185">Reference proteome</keyword>
<evidence type="ECO:0000259" key="2">
    <source>
        <dbReference type="Pfam" id="PF07811"/>
    </source>
</evidence>
<protein>
    <submittedName>
        <fullName evidence="3">TadE-like protein</fullName>
    </submittedName>
</protein>
<dbReference type="Proteomes" id="UP000249364">
    <property type="component" value="Unassembled WGS sequence"/>
</dbReference>
<feature type="transmembrane region" description="Helical" evidence="1">
    <location>
        <begin position="21"/>
        <end position="43"/>
    </location>
</feature>
<keyword evidence="1" id="KW-0812">Transmembrane</keyword>
<dbReference type="AlphaFoldDB" id="A0A2W7Q3U8"/>
<dbReference type="Pfam" id="PF07811">
    <property type="entry name" value="TadE"/>
    <property type="match status" value="1"/>
</dbReference>
<dbReference type="STRING" id="121821.GCA_001870675_02067"/>
<dbReference type="InterPro" id="IPR012495">
    <property type="entry name" value="TadE-like_dom"/>
</dbReference>
<reference evidence="3 4" key="1">
    <citation type="submission" date="2018-06" db="EMBL/GenBank/DDBJ databases">
        <title>Genomic Encyclopedia of Archaeal and Bacterial Type Strains, Phase II (KMG-II): from individual species to whole genera.</title>
        <authorList>
            <person name="Goeker M."/>
        </authorList>
    </citation>
    <scope>NUCLEOTIDE SEQUENCE [LARGE SCALE GENOMIC DNA]</scope>
    <source>
        <strain evidence="3 4">DSM 13087</strain>
    </source>
</reference>
<organism evidence="3 4">
    <name type="scientific">Roseinatronobacter thiooxidans</name>
    <dbReference type="NCBI Taxonomy" id="121821"/>
    <lineage>
        <taxon>Bacteria</taxon>
        <taxon>Pseudomonadati</taxon>
        <taxon>Pseudomonadota</taxon>
        <taxon>Alphaproteobacteria</taxon>
        <taxon>Rhodobacterales</taxon>
        <taxon>Paracoccaceae</taxon>
        <taxon>Roseinatronobacter</taxon>
    </lineage>
</organism>
<proteinExistence type="predicted"/>
<dbReference type="OrthoDB" id="7907064at2"/>